<dbReference type="GO" id="GO:0006508">
    <property type="term" value="P:proteolysis"/>
    <property type="evidence" value="ECO:0007669"/>
    <property type="project" value="UniProtKB-KW"/>
</dbReference>
<comment type="similarity">
    <text evidence="1">Belongs to the peptidase S28 family.</text>
</comment>
<proteinExistence type="inferred from homology"/>
<dbReference type="PANTHER" id="PTHR11010:SF38">
    <property type="entry name" value="LYSOSOMAL PRO-X CARBOXYPEPTIDASE"/>
    <property type="match status" value="1"/>
</dbReference>
<evidence type="ECO:0000256" key="4">
    <source>
        <dbReference type="ARBA" id="ARBA00022801"/>
    </source>
</evidence>
<dbReference type="GO" id="GO:0070008">
    <property type="term" value="F:serine-type exopeptidase activity"/>
    <property type="evidence" value="ECO:0007669"/>
    <property type="project" value="InterPro"/>
</dbReference>
<keyword evidence="3" id="KW-0732">Signal</keyword>
<feature type="region of interest" description="Disordered" evidence="6">
    <location>
        <begin position="499"/>
        <end position="522"/>
    </location>
</feature>
<dbReference type="PANTHER" id="PTHR11010">
    <property type="entry name" value="PROTEASE S28 PRO-X CARBOXYPEPTIDASE-RELATED"/>
    <property type="match status" value="1"/>
</dbReference>
<reference evidence="7 8" key="1">
    <citation type="journal article" date="2018" name="Sci. Rep.">
        <title>Raphidocelis subcapitata (=Pseudokirchneriella subcapitata) provides an insight into genome evolution and environmental adaptations in the Sphaeropleales.</title>
        <authorList>
            <person name="Suzuki S."/>
            <person name="Yamaguchi H."/>
            <person name="Nakajima N."/>
            <person name="Kawachi M."/>
        </authorList>
    </citation>
    <scope>NUCLEOTIDE SEQUENCE [LARGE SCALE GENOMIC DNA]</scope>
    <source>
        <strain evidence="7 8">NIES-35</strain>
    </source>
</reference>
<evidence type="ECO:0000256" key="5">
    <source>
        <dbReference type="ARBA" id="ARBA00023180"/>
    </source>
</evidence>
<keyword evidence="8" id="KW-1185">Reference proteome</keyword>
<dbReference type="Gene3D" id="1.20.120.980">
    <property type="entry name" value="Serine carboxypeptidase S28, SKS domain"/>
    <property type="match status" value="1"/>
</dbReference>
<dbReference type="GO" id="GO:0008239">
    <property type="term" value="F:dipeptidyl-peptidase activity"/>
    <property type="evidence" value="ECO:0007669"/>
    <property type="project" value="TreeGrafter"/>
</dbReference>
<dbReference type="STRING" id="307507.A0A2V0PKC3"/>
<evidence type="ECO:0000313" key="7">
    <source>
        <dbReference type="EMBL" id="GBF97767.1"/>
    </source>
</evidence>
<evidence type="ECO:0008006" key="9">
    <source>
        <dbReference type="Google" id="ProtNLM"/>
    </source>
</evidence>
<sequence length="551" mass="59531">MGPWRGAARAAAASAVPPAAPPSPLAAAPLDGPLKHCEERWRAATLDHFSWSAPEVPGARAFNQRFYVCARQRWRAPDGPIFFYAGNEADVLLYVNHTGLMFENARRFGALLVFAEHRYYGLSKPFGGDTRAHMGWLTTEQALADYADLLTELKEELGAPDAPVVAFGGSYGGMLAAWFRIKYPHIVDGAIAASAPIWNFYGEDPPFDSGSFAEGVTYDATPAAGAPRSCAPRARGAWAAMGRLGGDAEGRATLRRALRICDSVALDDSEDVEELRDWLASAFDYMAMGNFPYPSGYMLNGNGELPAFPMRAACEALDAADDDGGEGLLRGVAEAAGVFYNYTRSLPCFDPGFGPNPETDEDGNFWDYQWCTEMLMPASKDGVNDMFWPEPFNLTAAIENCNATWGVQPSRLKAQTEWGGRRIEAASNIVFSNGLYDPWHGGGVLGDVSDSVVAVIIPEGAHHLDLMFSHPDDPRSVTDARRREMEHVRRWVEGAQRRRRGARALGRRGGGGGGGGGAGGVRGEGPAWLLRAWRSFRGRGGDGGGAAMARR</sequence>
<keyword evidence="4" id="KW-0378">Hydrolase</keyword>
<name>A0A2V0PKC3_9CHLO</name>
<evidence type="ECO:0000256" key="3">
    <source>
        <dbReference type="ARBA" id="ARBA00022729"/>
    </source>
</evidence>
<dbReference type="SUPFAM" id="SSF53474">
    <property type="entry name" value="alpha/beta-Hydrolases"/>
    <property type="match status" value="2"/>
</dbReference>
<dbReference type="InterPro" id="IPR029058">
    <property type="entry name" value="AB_hydrolase_fold"/>
</dbReference>
<dbReference type="AlphaFoldDB" id="A0A2V0PKC3"/>
<feature type="compositionally biased region" description="Gly residues" evidence="6">
    <location>
        <begin position="507"/>
        <end position="522"/>
    </location>
</feature>
<evidence type="ECO:0000256" key="1">
    <source>
        <dbReference type="ARBA" id="ARBA00011079"/>
    </source>
</evidence>
<dbReference type="InterPro" id="IPR008758">
    <property type="entry name" value="Peptidase_S28"/>
</dbReference>
<dbReference type="EMBL" id="BDRX01000107">
    <property type="protein sequence ID" value="GBF97767.1"/>
    <property type="molecule type" value="Genomic_DNA"/>
</dbReference>
<keyword evidence="5" id="KW-0325">Glycoprotein</keyword>
<gene>
    <name evidence="7" type="ORF">Rsub_10192</name>
</gene>
<evidence type="ECO:0000256" key="2">
    <source>
        <dbReference type="ARBA" id="ARBA00022670"/>
    </source>
</evidence>
<accession>A0A2V0PKC3</accession>
<evidence type="ECO:0000256" key="6">
    <source>
        <dbReference type="SAM" id="MobiDB-lite"/>
    </source>
</evidence>
<dbReference type="OrthoDB" id="2130629at2759"/>
<dbReference type="Proteomes" id="UP000247498">
    <property type="component" value="Unassembled WGS sequence"/>
</dbReference>
<protein>
    <recommendedName>
        <fullName evidence="9">Lysosomal Pro-X carboxypeptidase</fullName>
    </recommendedName>
</protein>
<dbReference type="FunCoup" id="A0A2V0PKC3">
    <property type="interactions" value="1734"/>
</dbReference>
<dbReference type="InterPro" id="IPR042269">
    <property type="entry name" value="Ser_carbopepase_S28_SKS"/>
</dbReference>
<dbReference type="Pfam" id="PF05577">
    <property type="entry name" value="Peptidase_S28"/>
    <property type="match status" value="1"/>
</dbReference>
<evidence type="ECO:0000313" key="8">
    <source>
        <dbReference type="Proteomes" id="UP000247498"/>
    </source>
</evidence>
<dbReference type="InParanoid" id="A0A2V0PKC3"/>
<dbReference type="Gene3D" id="3.40.50.1820">
    <property type="entry name" value="alpha/beta hydrolase"/>
    <property type="match status" value="1"/>
</dbReference>
<comment type="caution">
    <text evidence="7">The sequence shown here is derived from an EMBL/GenBank/DDBJ whole genome shotgun (WGS) entry which is preliminary data.</text>
</comment>
<keyword evidence="2" id="KW-0645">Protease</keyword>
<organism evidence="7 8">
    <name type="scientific">Raphidocelis subcapitata</name>
    <dbReference type="NCBI Taxonomy" id="307507"/>
    <lineage>
        <taxon>Eukaryota</taxon>
        <taxon>Viridiplantae</taxon>
        <taxon>Chlorophyta</taxon>
        <taxon>core chlorophytes</taxon>
        <taxon>Chlorophyceae</taxon>
        <taxon>CS clade</taxon>
        <taxon>Sphaeropleales</taxon>
        <taxon>Selenastraceae</taxon>
        <taxon>Raphidocelis</taxon>
    </lineage>
</organism>